<comment type="caution">
    <text evidence="4">The sequence shown here is derived from an EMBL/GenBank/DDBJ whole genome shotgun (WGS) entry which is preliminary data.</text>
</comment>
<organism evidence="4 5">
    <name type="scientific">Zymoseptoria brevis</name>
    <dbReference type="NCBI Taxonomy" id="1047168"/>
    <lineage>
        <taxon>Eukaryota</taxon>
        <taxon>Fungi</taxon>
        <taxon>Dikarya</taxon>
        <taxon>Ascomycota</taxon>
        <taxon>Pezizomycotina</taxon>
        <taxon>Dothideomycetes</taxon>
        <taxon>Dothideomycetidae</taxon>
        <taxon>Mycosphaerellales</taxon>
        <taxon>Mycosphaerellaceae</taxon>
        <taxon>Zymoseptoria</taxon>
    </lineage>
</organism>
<proteinExistence type="predicted"/>
<dbReference type="InterPro" id="IPR027417">
    <property type="entry name" value="P-loop_NTPase"/>
</dbReference>
<accession>A0A0F4GF66</accession>
<dbReference type="Gene3D" id="3.40.50.300">
    <property type="entry name" value="P-loop containing nucleotide triphosphate hydrolases"/>
    <property type="match status" value="1"/>
</dbReference>
<dbReference type="SUPFAM" id="SSF52540">
    <property type="entry name" value="P-loop containing nucleoside triphosphate hydrolases"/>
    <property type="match status" value="1"/>
</dbReference>
<sequence>MSLCRLRKICDEAAGVVSNHASLPRRGLESRRQRRTHTLHSNAYHSRLEEHSLERNATMLTPDDARARSQRRRPRSLRRLTSFFRRKSPDATAGADQTEARSTIPDAVSSSAPAPVVHRSSPGDPPATLVDGSPAFMSDDIWSAAFRQAVASFQQETGTAIPEGQSLAHLFGALEGLDSNATHEDAIKQGADKLRAIQGPLENFKMVLDLASPLTSLEPITMTVFGVVRSVTMIGIGIANADVDFAKQIKDMLRRLQCINDCDTLGQKTNRSHIHETLVLVYREILTFYTVVLDILTTKGIKLWVKLAKELQNQRVPEIVQEISYLTENLHDAIQLAISGLVVNINDRLTSMEIDRLFDTEDLRLQESYRKELQDSRRVGGSGTNRTSRGDQACQFMLTDATFLDWLSNFSETANLFAIIGHMGSGKSVLVSFLIEELKRRNRGQIPEPKVCNYYCRDARPGLENRVYSVLLFQLLEQLPWLKGPFLEWYKKEVESGNHPLEDASILEDYLDALCGLLERPLFLVIDGVDECDPDTCRSIITLLRRLSKGNLNVKILLSCRPTQEIVKQLELMLQVRLVASDERDRLIVEHTVHKRLESLSDEVKNEIVRAVSSAAQGSAIWTRMTIESIVKEEITQLRPILSFLQNMSLPGGLADLYKNFLPPATDDVGSRKRKTATVALMILYAARRPLSISELGWATALGTAPQDTTTVSALAVLVDAPRILRLIRPFLAPIDFDDLTKRQIFLVHKSVEEFVLEIVKPPHQHPEKCIFDICVRYLLLDEIGHFHLFSEEQILSSELRQATDLFADSLSGAQEYNEDCDWDEWEADETRFDPTESRAGAEHGFGHFFVYASCHWIDHLGALDLENLARTGDIERLCHVGSTWLRNWIEQHRRPDCVLHPRFTFDYSLYDPLSIVALFGSDAVFADMLANSDFKSSSYSAETIENAAAQLRQWGGKTQVTRSRGRVQTRQFGSQGRIAALEDAVLRQAS</sequence>
<evidence type="ECO:0000256" key="1">
    <source>
        <dbReference type="ARBA" id="ARBA00022737"/>
    </source>
</evidence>
<dbReference type="Proteomes" id="UP000033647">
    <property type="component" value="Unassembled WGS sequence"/>
</dbReference>
<dbReference type="PANTHER" id="PTHR10039">
    <property type="entry name" value="AMELOGENIN"/>
    <property type="match status" value="1"/>
</dbReference>
<keyword evidence="1" id="KW-0677">Repeat</keyword>
<protein>
    <recommendedName>
        <fullName evidence="3">Nephrocystin 3-like N-terminal domain-containing protein</fullName>
    </recommendedName>
</protein>
<keyword evidence="5" id="KW-1185">Reference proteome</keyword>
<feature type="compositionally biased region" description="Basic residues" evidence="2">
    <location>
        <begin position="68"/>
        <end position="78"/>
    </location>
</feature>
<reference evidence="4 5" key="1">
    <citation type="submission" date="2015-03" db="EMBL/GenBank/DDBJ databases">
        <title>RNA-seq based gene annotation and comparative genomics of four Zymoseptoria species reveal species-specific pathogenicity related genes and transposable element activity.</title>
        <authorList>
            <person name="Grandaubert J."/>
            <person name="Bhattacharyya A."/>
            <person name="Stukenbrock E.H."/>
        </authorList>
    </citation>
    <scope>NUCLEOTIDE SEQUENCE [LARGE SCALE GENOMIC DNA]</scope>
    <source>
        <strain evidence="4 5">Zb18110</strain>
    </source>
</reference>
<dbReference type="OrthoDB" id="3640557at2759"/>
<name>A0A0F4GF66_9PEZI</name>
<evidence type="ECO:0000313" key="5">
    <source>
        <dbReference type="Proteomes" id="UP000033647"/>
    </source>
</evidence>
<dbReference type="InterPro" id="IPR056884">
    <property type="entry name" value="NPHP3-like_N"/>
</dbReference>
<evidence type="ECO:0000259" key="3">
    <source>
        <dbReference type="Pfam" id="PF24883"/>
    </source>
</evidence>
<dbReference type="AlphaFoldDB" id="A0A0F4GF66"/>
<dbReference type="PANTHER" id="PTHR10039:SF10">
    <property type="entry name" value="NACHT DOMAIN-CONTAINING PROTEIN"/>
    <property type="match status" value="1"/>
</dbReference>
<feature type="domain" description="Nephrocystin 3-like N-terminal" evidence="3">
    <location>
        <begin position="393"/>
        <end position="561"/>
    </location>
</feature>
<dbReference type="Pfam" id="PF24883">
    <property type="entry name" value="NPHP3_N"/>
    <property type="match status" value="1"/>
</dbReference>
<dbReference type="EMBL" id="LAFY01004115">
    <property type="protein sequence ID" value="KJX94830.1"/>
    <property type="molecule type" value="Genomic_DNA"/>
</dbReference>
<feature type="region of interest" description="Disordered" evidence="2">
    <location>
        <begin position="54"/>
        <end position="130"/>
    </location>
</feature>
<gene>
    <name evidence="4" type="ORF">TI39_contig4156g00004</name>
</gene>
<evidence type="ECO:0000313" key="4">
    <source>
        <dbReference type="EMBL" id="KJX94830.1"/>
    </source>
</evidence>
<evidence type="ECO:0000256" key="2">
    <source>
        <dbReference type="SAM" id="MobiDB-lite"/>
    </source>
</evidence>